<comment type="caution">
    <text evidence="1">The sequence shown here is derived from an EMBL/GenBank/DDBJ whole genome shotgun (WGS) entry which is preliminary data.</text>
</comment>
<sequence length="312" mass="35212">MELYPSHRERSGLVWNREWLDKAIIVFKDSCTHVCMKILANCYQGANDFQDILSTAWRFGLTMHLFVPLDAAPSFHGPLSNIKAFTLPRIYDPGFSERYLSKVPGRNAQYAMWLGSAKEVTQRPNAVVFISEGGLLCEIAQVVDTDLIRRFAQGPSAQVRDFPTAQPPGRWTSPFLRHGPCYCSRCMILVGLIPGENNDQDRTLFPLPSTFEDESDHVHGMIGEGALKIVSNTLKDLEKGICTWRTDAQWRGYLCQNNCLHVPKYIPTDESFETVGALIKRAFPINWNGLPVREIEIPEVFDARAHGDWGAL</sequence>
<dbReference type="Proteomes" id="UP001215598">
    <property type="component" value="Unassembled WGS sequence"/>
</dbReference>
<keyword evidence="2" id="KW-1185">Reference proteome</keyword>
<gene>
    <name evidence="1" type="ORF">B0H16DRAFT_1311037</name>
</gene>
<evidence type="ECO:0000313" key="1">
    <source>
        <dbReference type="EMBL" id="KAJ7763851.1"/>
    </source>
</evidence>
<proteinExistence type="predicted"/>
<dbReference type="AlphaFoldDB" id="A0AAD7JFQ5"/>
<name>A0AAD7JFQ5_9AGAR</name>
<protein>
    <submittedName>
        <fullName evidence="1">Uncharacterized protein</fullName>
    </submittedName>
</protein>
<accession>A0AAD7JFQ5</accession>
<evidence type="ECO:0000313" key="2">
    <source>
        <dbReference type="Proteomes" id="UP001215598"/>
    </source>
</evidence>
<organism evidence="1 2">
    <name type="scientific">Mycena metata</name>
    <dbReference type="NCBI Taxonomy" id="1033252"/>
    <lineage>
        <taxon>Eukaryota</taxon>
        <taxon>Fungi</taxon>
        <taxon>Dikarya</taxon>
        <taxon>Basidiomycota</taxon>
        <taxon>Agaricomycotina</taxon>
        <taxon>Agaricomycetes</taxon>
        <taxon>Agaricomycetidae</taxon>
        <taxon>Agaricales</taxon>
        <taxon>Marasmiineae</taxon>
        <taxon>Mycenaceae</taxon>
        <taxon>Mycena</taxon>
    </lineage>
</organism>
<reference evidence="1" key="1">
    <citation type="submission" date="2023-03" db="EMBL/GenBank/DDBJ databases">
        <title>Massive genome expansion in bonnet fungi (Mycena s.s.) driven by repeated elements and novel gene families across ecological guilds.</title>
        <authorList>
            <consortium name="Lawrence Berkeley National Laboratory"/>
            <person name="Harder C.B."/>
            <person name="Miyauchi S."/>
            <person name="Viragh M."/>
            <person name="Kuo A."/>
            <person name="Thoen E."/>
            <person name="Andreopoulos B."/>
            <person name="Lu D."/>
            <person name="Skrede I."/>
            <person name="Drula E."/>
            <person name="Henrissat B."/>
            <person name="Morin E."/>
            <person name="Kohler A."/>
            <person name="Barry K."/>
            <person name="LaButti K."/>
            <person name="Morin E."/>
            <person name="Salamov A."/>
            <person name="Lipzen A."/>
            <person name="Mereny Z."/>
            <person name="Hegedus B."/>
            <person name="Baldrian P."/>
            <person name="Stursova M."/>
            <person name="Weitz H."/>
            <person name="Taylor A."/>
            <person name="Grigoriev I.V."/>
            <person name="Nagy L.G."/>
            <person name="Martin F."/>
            <person name="Kauserud H."/>
        </authorList>
    </citation>
    <scope>NUCLEOTIDE SEQUENCE</scope>
    <source>
        <strain evidence="1">CBHHK182m</strain>
    </source>
</reference>
<dbReference type="EMBL" id="JARKIB010000029">
    <property type="protein sequence ID" value="KAJ7763851.1"/>
    <property type="molecule type" value="Genomic_DNA"/>
</dbReference>